<protein>
    <submittedName>
        <fullName evidence="10">ArnT family glycosyltransferase</fullName>
        <ecNumber evidence="10">2.4.-.-</ecNumber>
    </submittedName>
</protein>
<dbReference type="PANTHER" id="PTHR33908">
    <property type="entry name" value="MANNOSYLTRANSFERASE YKCB-RELATED"/>
    <property type="match status" value="1"/>
</dbReference>
<gene>
    <name evidence="10" type="ORF">ACK2TP_06140</name>
</gene>
<organism evidence="10 11">
    <name type="scientific">Terriglobus aquaticus</name>
    <dbReference type="NCBI Taxonomy" id="940139"/>
    <lineage>
        <taxon>Bacteria</taxon>
        <taxon>Pseudomonadati</taxon>
        <taxon>Acidobacteriota</taxon>
        <taxon>Terriglobia</taxon>
        <taxon>Terriglobales</taxon>
        <taxon>Acidobacteriaceae</taxon>
        <taxon>Terriglobus</taxon>
    </lineage>
</organism>
<evidence type="ECO:0000313" key="11">
    <source>
        <dbReference type="Proteomes" id="UP001634747"/>
    </source>
</evidence>
<comment type="subcellular location">
    <subcellularLocation>
        <location evidence="1">Cell membrane</location>
        <topology evidence="1">Multi-pass membrane protein</topology>
    </subcellularLocation>
</comment>
<comment type="caution">
    <text evidence="10">The sequence shown here is derived from an EMBL/GenBank/DDBJ whole genome shotgun (WGS) entry which is preliminary data.</text>
</comment>
<dbReference type="Proteomes" id="UP001634747">
    <property type="component" value="Unassembled WGS sequence"/>
</dbReference>
<feature type="domain" description="Glycosyltransferase RgtA/B/C/D-like" evidence="9">
    <location>
        <begin position="99"/>
        <end position="231"/>
    </location>
</feature>
<evidence type="ECO:0000256" key="6">
    <source>
        <dbReference type="ARBA" id="ARBA00022989"/>
    </source>
</evidence>
<evidence type="ECO:0000256" key="3">
    <source>
        <dbReference type="ARBA" id="ARBA00022676"/>
    </source>
</evidence>
<keyword evidence="7 8" id="KW-0472">Membrane</keyword>
<dbReference type="EC" id="2.4.-.-" evidence="10"/>
<evidence type="ECO:0000256" key="4">
    <source>
        <dbReference type="ARBA" id="ARBA00022679"/>
    </source>
</evidence>
<feature type="transmembrane region" description="Helical" evidence="8">
    <location>
        <begin position="379"/>
        <end position="400"/>
    </location>
</feature>
<keyword evidence="6 8" id="KW-1133">Transmembrane helix</keyword>
<dbReference type="InterPro" id="IPR038731">
    <property type="entry name" value="RgtA/B/C-like"/>
</dbReference>
<evidence type="ECO:0000313" key="10">
    <source>
        <dbReference type="EMBL" id="MFN2975336.1"/>
    </source>
</evidence>
<feature type="transmembrane region" description="Helical" evidence="8">
    <location>
        <begin position="140"/>
        <end position="162"/>
    </location>
</feature>
<sequence length="460" mass="51546">MRKVHWRGAGFLVAAFLLAGLVLRWYFVQYQPFVAGDSSLYLDISQNWIDAHIYGLSTNAAPRPTLIRLPGYPMVLAAIQLAVPSSSAAPDGSGVFRLLMWLQVLVDLATCVLVSRLAWRNFGRRAGLSALAMSSLCPFLANYTAVPLTECFVLFTVALAFWAADLWRRQPRMVWLVVAALALGYSILLRPDQGLLAAAVIPLFVRTSGERHTWRFALLCASLTLLPLVPWTVRNARTFHVFQPLSPKSATDPGEPYAKGFPHWYRTFAIDFTSTEDAYWNYPEIAVDAADLPTRAYDTPQQRATATRLLHQAAAAKKLRPDVESGFDKLAAERIHAHPFRYYVALPIARLVNMLLHPRIEMLPIDERWWRFRLHPGQTVFATAYAALNLAYMVLAALGLRSAFRVAPALSASMCAFVLLRCALLLTLDNAEQRYTLEFLPVFFFFAAAWFARPPGREAA</sequence>
<keyword evidence="5 8" id="KW-0812">Transmembrane</keyword>
<feature type="transmembrane region" description="Helical" evidence="8">
    <location>
        <begin position="174"/>
        <end position="204"/>
    </location>
</feature>
<proteinExistence type="predicted"/>
<dbReference type="RefSeq" id="WP_263413136.1">
    <property type="nucleotide sequence ID" value="NZ_BAABBH010000001.1"/>
</dbReference>
<feature type="transmembrane region" description="Helical" evidence="8">
    <location>
        <begin position="98"/>
        <end position="119"/>
    </location>
</feature>
<reference evidence="10 11" key="1">
    <citation type="submission" date="2024-12" db="EMBL/GenBank/DDBJ databases">
        <authorList>
            <person name="Lee Y."/>
        </authorList>
    </citation>
    <scope>NUCLEOTIDE SEQUENCE [LARGE SCALE GENOMIC DNA]</scope>
    <source>
        <strain evidence="10 11">03SUJ4</strain>
    </source>
</reference>
<evidence type="ECO:0000256" key="7">
    <source>
        <dbReference type="ARBA" id="ARBA00023136"/>
    </source>
</evidence>
<evidence type="ECO:0000256" key="2">
    <source>
        <dbReference type="ARBA" id="ARBA00022475"/>
    </source>
</evidence>
<feature type="transmembrane region" description="Helical" evidence="8">
    <location>
        <begin position="406"/>
        <end position="428"/>
    </location>
</feature>
<evidence type="ECO:0000256" key="1">
    <source>
        <dbReference type="ARBA" id="ARBA00004651"/>
    </source>
</evidence>
<keyword evidence="2" id="KW-1003">Cell membrane</keyword>
<dbReference type="EMBL" id="JBJYXY010000001">
    <property type="protein sequence ID" value="MFN2975336.1"/>
    <property type="molecule type" value="Genomic_DNA"/>
</dbReference>
<keyword evidence="3 10" id="KW-0328">Glycosyltransferase</keyword>
<feature type="transmembrane region" description="Helical" evidence="8">
    <location>
        <begin position="435"/>
        <end position="452"/>
    </location>
</feature>
<accession>A0ABW9KHQ8</accession>
<dbReference type="PANTHER" id="PTHR33908:SF11">
    <property type="entry name" value="MEMBRANE PROTEIN"/>
    <property type="match status" value="1"/>
</dbReference>
<keyword evidence="11" id="KW-1185">Reference proteome</keyword>
<dbReference type="InterPro" id="IPR050297">
    <property type="entry name" value="LipidA_mod_glycosyltrf_83"/>
</dbReference>
<dbReference type="Pfam" id="PF13231">
    <property type="entry name" value="PMT_2"/>
    <property type="match status" value="1"/>
</dbReference>
<evidence type="ECO:0000256" key="8">
    <source>
        <dbReference type="SAM" id="Phobius"/>
    </source>
</evidence>
<evidence type="ECO:0000259" key="9">
    <source>
        <dbReference type="Pfam" id="PF13231"/>
    </source>
</evidence>
<dbReference type="GO" id="GO:0016757">
    <property type="term" value="F:glycosyltransferase activity"/>
    <property type="evidence" value="ECO:0007669"/>
    <property type="project" value="UniProtKB-KW"/>
</dbReference>
<keyword evidence="4 10" id="KW-0808">Transferase</keyword>
<evidence type="ECO:0000256" key="5">
    <source>
        <dbReference type="ARBA" id="ARBA00022692"/>
    </source>
</evidence>
<name>A0ABW9KHQ8_9BACT</name>